<dbReference type="PANTHER" id="PTHR13696:SF99">
    <property type="entry name" value="COBYRINIC ACID AC-DIAMIDE SYNTHASE"/>
    <property type="match status" value="1"/>
</dbReference>
<feature type="compositionally biased region" description="Basic and acidic residues" evidence="2">
    <location>
        <begin position="480"/>
        <end position="490"/>
    </location>
</feature>
<dbReference type="InterPro" id="IPR050678">
    <property type="entry name" value="DNA_Partitioning_ATPase"/>
</dbReference>
<feature type="region of interest" description="Disordered" evidence="2">
    <location>
        <begin position="304"/>
        <end position="385"/>
    </location>
</feature>
<feature type="region of interest" description="Disordered" evidence="2">
    <location>
        <begin position="146"/>
        <end position="201"/>
    </location>
</feature>
<proteinExistence type="predicted"/>
<name>E8V0S5_TERSS</name>
<dbReference type="InterPro" id="IPR027417">
    <property type="entry name" value="P-loop_NTPase"/>
</dbReference>
<evidence type="ECO:0000313" key="4">
    <source>
        <dbReference type="Proteomes" id="UP000006844"/>
    </source>
</evidence>
<dbReference type="InterPro" id="IPR017746">
    <property type="entry name" value="Cellulose_synthase_operon_BcsQ"/>
</dbReference>
<dbReference type="PANTHER" id="PTHR13696">
    <property type="entry name" value="P-LOOP CONTAINING NUCLEOSIDE TRIPHOSPHATE HYDROLASE"/>
    <property type="match status" value="1"/>
</dbReference>
<sequence>MEVNENPMEDEQEIRDTPEDVAILYSWANLHGAKYRDFSASRREYRAKMRQRALEAQRIAELKAAQEREEAAQLEEKVANHRVNETSGETVSAVEAEEAATRAEMQRQEAQRHAHAAALAEMAAQEAEREVAEARKRAVEQAARYEEAGPRMRASADLQTPAVPGEVQDPYYYAGHPDPGTFASTPGVRTAQGRVSPEPKPYIAVPQYAAAEPSREQSRLIQDSLEEQGHQAEGDVPRGFEGERGALDRQYRDRQDRTWNQVEGRQITDERLRESVEIARRLIPPPVYEDSALRPIAREYPQADEGYVAPRRAPQEIESTESNERRRQDVPSSPIYSENIGAQPRSAFEYEPTNRNAEAEVSPRPAAPKVERRRSQERYRGSEERRRRILAQEALRQREARLGRDLAEADELKKLERVEQEMRAQAELRARFEDRHGGVPTPSLADAERILKEQEERRAFEAFGRESSAASGAAGPKGQGSDRVRTDSGHGVRQSTTRPPGLSTRPPSGLQARALQGMDTNRPAWLVGEPDARTAGPRQAEAMNDTLQHSRERVAARWYALKGLMGQPLGEPEPVKPVLPQAELQMPILAVMSLAGGVGKTSLVATLGRMLSAMGEKVLLADMASVGLLPYYFGARELRPGVMRTFSPPAGSTDAPVYMVSLETDQVSADVAGQERLLQDLRRASRGVQRVLLDLSGASMWMARSLASVSPTILVPVAPDMNSVLGIQGMEKTLQSLVNADGRPISVFYVLTQFDATLPLHLDIREALKQKLGARLLPISIRRSPSVSEALAEGMTVIDYAPSAHVTEDYTQLASWVRNQTAPATAGFRGMRWSEG</sequence>
<dbReference type="eggNOG" id="COG1192">
    <property type="taxonomic scope" value="Bacteria"/>
</dbReference>
<dbReference type="Pfam" id="PF06564">
    <property type="entry name" value="CBP_BcsQ"/>
    <property type="match status" value="1"/>
</dbReference>
<dbReference type="SUPFAM" id="SSF52540">
    <property type="entry name" value="P-loop containing nucleoside triphosphate hydrolases"/>
    <property type="match status" value="1"/>
</dbReference>
<feature type="coiled-coil region" evidence="1">
    <location>
        <begin position="57"/>
        <end position="144"/>
    </location>
</feature>
<keyword evidence="4" id="KW-1185">Reference proteome</keyword>
<dbReference type="RefSeq" id="WP_013567949.1">
    <property type="nucleotide sequence ID" value="NC_014963.1"/>
</dbReference>
<accession>E8V0S5</accession>
<evidence type="ECO:0000313" key="3">
    <source>
        <dbReference type="EMBL" id="ADV82216.1"/>
    </source>
</evidence>
<organism evidence="3 4">
    <name type="scientific">Terriglobus saanensis (strain ATCC BAA-1853 / DSM 23119 / SP1PR4)</name>
    <dbReference type="NCBI Taxonomy" id="401053"/>
    <lineage>
        <taxon>Bacteria</taxon>
        <taxon>Pseudomonadati</taxon>
        <taxon>Acidobacteriota</taxon>
        <taxon>Terriglobia</taxon>
        <taxon>Terriglobales</taxon>
        <taxon>Acidobacteriaceae</taxon>
        <taxon>Terriglobus</taxon>
    </lineage>
</organism>
<gene>
    <name evidence="3" type="ordered locus">AciPR4_1393</name>
</gene>
<evidence type="ECO:0000256" key="1">
    <source>
        <dbReference type="SAM" id="Coils"/>
    </source>
</evidence>
<feature type="compositionally biased region" description="Low complexity" evidence="2">
    <location>
        <begin position="465"/>
        <end position="474"/>
    </location>
</feature>
<dbReference type="EMBL" id="CP002467">
    <property type="protein sequence ID" value="ADV82216.1"/>
    <property type="molecule type" value="Genomic_DNA"/>
</dbReference>
<dbReference type="KEGG" id="tsa:AciPR4_1393"/>
<feature type="region of interest" description="Disordered" evidence="2">
    <location>
        <begin position="463"/>
        <end position="510"/>
    </location>
</feature>
<evidence type="ECO:0000256" key="2">
    <source>
        <dbReference type="SAM" id="MobiDB-lite"/>
    </source>
</evidence>
<keyword evidence="1" id="KW-0175">Coiled coil</keyword>
<protein>
    <submittedName>
        <fullName evidence="3">Cellulose synthase operon protein YhjQ</fullName>
    </submittedName>
</protein>
<dbReference type="Proteomes" id="UP000006844">
    <property type="component" value="Chromosome"/>
</dbReference>
<dbReference type="Gene3D" id="3.40.50.300">
    <property type="entry name" value="P-loop containing nucleotide triphosphate hydrolases"/>
    <property type="match status" value="1"/>
</dbReference>
<feature type="compositionally biased region" description="Basic and acidic residues" evidence="2">
    <location>
        <begin position="369"/>
        <end position="385"/>
    </location>
</feature>
<dbReference type="STRING" id="401053.AciPR4_1393"/>
<reference evidence="3 4" key="1">
    <citation type="journal article" date="2012" name="Stand. Genomic Sci.">
        <title>Complete genome sequence of Terriglobus saanensis type strain SP1PR4(T), an Acidobacteria from tundra soil.</title>
        <authorList>
            <person name="Rawat S.R."/>
            <person name="Mannisto M.K."/>
            <person name="Starovoytov V."/>
            <person name="Goodwin L."/>
            <person name="Nolan M."/>
            <person name="Hauser L."/>
            <person name="Land M."/>
            <person name="Davenport K.W."/>
            <person name="Woyke T."/>
            <person name="Haggblom M.M."/>
        </authorList>
    </citation>
    <scope>NUCLEOTIDE SEQUENCE</scope>
    <source>
        <strain evidence="4">ATCC BAA-1853 / DSM 23119 / SP1PR4</strain>
    </source>
</reference>
<dbReference type="AlphaFoldDB" id="E8V0S5"/>
<dbReference type="HOGENOM" id="CLU_339762_0_0_0"/>